<sequence>MLRMIISPRRPLFSRRIKGKEDALILGNVSSAYMLFLWTHAPPAWQCFAQIRNSNNSPHKGVESTTIRRRLIAGVLPTPYVDYYSDNEDQVHMTSHATQISNSAIQGVKLRGTN</sequence>
<protein>
    <submittedName>
        <fullName evidence="1">Uncharacterized protein</fullName>
    </submittedName>
</protein>
<evidence type="ECO:0000313" key="2">
    <source>
        <dbReference type="Proteomes" id="UP001497472"/>
    </source>
</evidence>
<accession>A0AAV1JJZ4</accession>
<comment type="caution">
    <text evidence="1">The sequence shown here is derived from an EMBL/GenBank/DDBJ whole genome shotgun (WGS) entry which is preliminary data.</text>
</comment>
<dbReference type="Proteomes" id="UP001497472">
    <property type="component" value="Unassembled WGS sequence"/>
</dbReference>
<reference evidence="1 2" key="1">
    <citation type="submission" date="2023-11" db="EMBL/GenBank/DDBJ databases">
        <authorList>
            <person name="Okamura Y."/>
        </authorList>
    </citation>
    <scope>NUCLEOTIDE SEQUENCE [LARGE SCALE GENOMIC DNA]</scope>
</reference>
<name>A0AAV1JJZ4_9NEOP</name>
<gene>
    <name evidence="1" type="ORF">LNINA_LOCUS8895</name>
</gene>
<dbReference type="AlphaFoldDB" id="A0AAV1JJZ4"/>
<proteinExistence type="predicted"/>
<keyword evidence="2" id="KW-1185">Reference proteome</keyword>
<evidence type="ECO:0000313" key="1">
    <source>
        <dbReference type="EMBL" id="CAK1549612.1"/>
    </source>
</evidence>
<dbReference type="EMBL" id="CAVLEF010000040">
    <property type="protein sequence ID" value="CAK1549612.1"/>
    <property type="molecule type" value="Genomic_DNA"/>
</dbReference>
<organism evidence="1 2">
    <name type="scientific">Leptosia nina</name>
    <dbReference type="NCBI Taxonomy" id="320188"/>
    <lineage>
        <taxon>Eukaryota</taxon>
        <taxon>Metazoa</taxon>
        <taxon>Ecdysozoa</taxon>
        <taxon>Arthropoda</taxon>
        <taxon>Hexapoda</taxon>
        <taxon>Insecta</taxon>
        <taxon>Pterygota</taxon>
        <taxon>Neoptera</taxon>
        <taxon>Endopterygota</taxon>
        <taxon>Lepidoptera</taxon>
        <taxon>Glossata</taxon>
        <taxon>Ditrysia</taxon>
        <taxon>Papilionoidea</taxon>
        <taxon>Pieridae</taxon>
        <taxon>Pierinae</taxon>
        <taxon>Leptosia</taxon>
    </lineage>
</organism>